<dbReference type="HOGENOM" id="CLU_069356_17_1_11"/>
<protein>
    <submittedName>
        <fullName evidence="7">Transcriptional regulator, TetR family</fullName>
    </submittedName>
</protein>
<reference evidence="7 8" key="1">
    <citation type="journal article" date="2010" name="Stand. Genomic Sci.">
        <title>Complete genome sequence of Conexibacter woesei type strain (ID131577).</title>
        <authorList>
            <person name="Pukall R."/>
            <person name="Lapidus A."/>
            <person name="Glavina Del Rio T."/>
            <person name="Copeland A."/>
            <person name="Tice H."/>
            <person name="Cheng J.-F."/>
            <person name="Lucas S."/>
            <person name="Chen F."/>
            <person name="Nolan M."/>
            <person name="Bruce D."/>
            <person name="Goodwin L."/>
            <person name="Pitluck S."/>
            <person name="Mavromatis K."/>
            <person name="Ivanova N."/>
            <person name="Ovchinnikova G."/>
            <person name="Pati A."/>
            <person name="Chen A."/>
            <person name="Palaniappan K."/>
            <person name="Land M."/>
            <person name="Hauser L."/>
            <person name="Chang Y.-J."/>
            <person name="Jeffries C.D."/>
            <person name="Chain P."/>
            <person name="Meincke L."/>
            <person name="Sims D."/>
            <person name="Brettin T."/>
            <person name="Detter J.C."/>
            <person name="Rohde M."/>
            <person name="Goeker M."/>
            <person name="Bristow J."/>
            <person name="Eisen J.A."/>
            <person name="Markowitz V."/>
            <person name="Kyrpides N.C."/>
            <person name="Klenk H.-P."/>
            <person name="Hugenholtz P."/>
        </authorList>
    </citation>
    <scope>NUCLEOTIDE SEQUENCE [LARGE SCALE GENOMIC DNA]</scope>
    <source>
        <strain evidence="8">DSM 14684 / CIP 108061 / JCM 11494 / NBRC 100937 / ID131577</strain>
    </source>
</reference>
<dbReference type="InterPro" id="IPR050109">
    <property type="entry name" value="HTH-type_TetR-like_transc_reg"/>
</dbReference>
<dbReference type="InterPro" id="IPR036271">
    <property type="entry name" value="Tet_transcr_reg_TetR-rel_C_sf"/>
</dbReference>
<dbReference type="RefSeq" id="WP_012936246.1">
    <property type="nucleotide sequence ID" value="NC_013739.1"/>
</dbReference>
<sequence>MSTPQSAPGPQPDAKPLRADAARNRLKVLDAARAAFSEHGPNAQMDDIARRAGVGVGTVYRHFPTKQALAQAMMEQRVERIVTFIQTEMLPDPDPWRALARSLEFCGTMQEQDRGYAEAVASVAGGTSVGGGMKEAGPALIEQMFALTAVFIERAHAKGVVRADLTAADMSPIYAGLSAVVLAGIPDWRRYVEILLDGLRPQPDR</sequence>
<dbReference type="InterPro" id="IPR049445">
    <property type="entry name" value="TetR_SbtR-like_C"/>
</dbReference>
<dbReference type="PRINTS" id="PR00455">
    <property type="entry name" value="HTHTETR"/>
</dbReference>
<dbReference type="SUPFAM" id="SSF48498">
    <property type="entry name" value="Tetracyclin repressor-like, C-terminal domain"/>
    <property type="match status" value="1"/>
</dbReference>
<keyword evidence="2 4" id="KW-0238">DNA-binding</keyword>
<evidence type="ECO:0000256" key="1">
    <source>
        <dbReference type="ARBA" id="ARBA00023015"/>
    </source>
</evidence>
<dbReference type="InterPro" id="IPR009057">
    <property type="entry name" value="Homeodomain-like_sf"/>
</dbReference>
<evidence type="ECO:0000313" key="8">
    <source>
        <dbReference type="Proteomes" id="UP000008229"/>
    </source>
</evidence>
<dbReference type="InterPro" id="IPR001647">
    <property type="entry name" value="HTH_TetR"/>
</dbReference>
<dbReference type="Gene3D" id="1.10.357.10">
    <property type="entry name" value="Tetracycline Repressor, domain 2"/>
    <property type="match status" value="1"/>
</dbReference>
<keyword evidence="3" id="KW-0804">Transcription</keyword>
<dbReference type="GO" id="GO:0000976">
    <property type="term" value="F:transcription cis-regulatory region binding"/>
    <property type="evidence" value="ECO:0007669"/>
    <property type="project" value="TreeGrafter"/>
</dbReference>
<proteinExistence type="predicted"/>
<dbReference type="PROSITE" id="PS50977">
    <property type="entry name" value="HTH_TETR_2"/>
    <property type="match status" value="1"/>
</dbReference>
<dbReference type="STRING" id="469383.Cwoe_4782"/>
<evidence type="ECO:0000256" key="2">
    <source>
        <dbReference type="ARBA" id="ARBA00023125"/>
    </source>
</evidence>
<dbReference type="Pfam" id="PF00440">
    <property type="entry name" value="TetR_N"/>
    <property type="match status" value="1"/>
</dbReference>
<dbReference type="GO" id="GO:0003700">
    <property type="term" value="F:DNA-binding transcription factor activity"/>
    <property type="evidence" value="ECO:0007669"/>
    <property type="project" value="TreeGrafter"/>
</dbReference>
<organism evidence="7 8">
    <name type="scientific">Conexibacter woesei (strain DSM 14684 / CCUG 47730 / CIP 108061 / JCM 11494 / NBRC 100937 / ID131577)</name>
    <dbReference type="NCBI Taxonomy" id="469383"/>
    <lineage>
        <taxon>Bacteria</taxon>
        <taxon>Bacillati</taxon>
        <taxon>Actinomycetota</taxon>
        <taxon>Thermoleophilia</taxon>
        <taxon>Solirubrobacterales</taxon>
        <taxon>Conexibacteraceae</taxon>
        <taxon>Conexibacter</taxon>
    </lineage>
</organism>
<evidence type="ECO:0000313" key="7">
    <source>
        <dbReference type="EMBL" id="ADB53195.1"/>
    </source>
</evidence>
<evidence type="ECO:0000256" key="4">
    <source>
        <dbReference type="PROSITE-ProRule" id="PRU00335"/>
    </source>
</evidence>
<gene>
    <name evidence="7" type="ordered locus">Cwoe_4782</name>
</gene>
<dbReference type="EMBL" id="CP001854">
    <property type="protein sequence ID" value="ADB53195.1"/>
    <property type="molecule type" value="Genomic_DNA"/>
</dbReference>
<dbReference type="PANTHER" id="PTHR30055">
    <property type="entry name" value="HTH-TYPE TRANSCRIPTIONAL REGULATOR RUTR"/>
    <property type="match status" value="1"/>
</dbReference>
<accession>D3FB03</accession>
<feature type="domain" description="HTH tetR-type" evidence="6">
    <location>
        <begin position="22"/>
        <end position="81"/>
    </location>
</feature>
<feature type="region of interest" description="Disordered" evidence="5">
    <location>
        <begin position="1"/>
        <end position="20"/>
    </location>
</feature>
<dbReference type="PANTHER" id="PTHR30055:SF234">
    <property type="entry name" value="HTH-TYPE TRANSCRIPTIONAL REGULATOR BETI"/>
    <property type="match status" value="1"/>
</dbReference>
<evidence type="ECO:0000256" key="3">
    <source>
        <dbReference type="ARBA" id="ARBA00023163"/>
    </source>
</evidence>
<name>D3FB03_CONWI</name>
<dbReference type="KEGG" id="cwo:Cwoe_4782"/>
<keyword evidence="8" id="KW-1185">Reference proteome</keyword>
<dbReference type="Proteomes" id="UP000008229">
    <property type="component" value="Chromosome"/>
</dbReference>
<dbReference type="OrthoDB" id="9795011at2"/>
<reference evidence="8" key="2">
    <citation type="submission" date="2010-01" db="EMBL/GenBank/DDBJ databases">
        <title>The complete genome of Conexibacter woesei DSM 14684.</title>
        <authorList>
            <consortium name="US DOE Joint Genome Institute (JGI-PGF)"/>
            <person name="Lucas S."/>
            <person name="Copeland A."/>
            <person name="Lapidus A."/>
            <person name="Glavina del Rio T."/>
            <person name="Dalin E."/>
            <person name="Tice H."/>
            <person name="Bruce D."/>
            <person name="Goodwin L."/>
            <person name="Pitluck S."/>
            <person name="Kyrpides N."/>
            <person name="Mavromatis K."/>
            <person name="Ivanova N."/>
            <person name="Mikhailova N."/>
            <person name="Chertkov O."/>
            <person name="Brettin T."/>
            <person name="Detter J.C."/>
            <person name="Han C."/>
            <person name="Larimer F."/>
            <person name="Land M."/>
            <person name="Hauser L."/>
            <person name="Markowitz V."/>
            <person name="Cheng J.-F."/>
            <person name="Hugenholtz P."/>
            <person name="Woyke T."/>
            <person name="Wu D."/>
            <person name="Pukall R."/>
            <person name="Steenblock K."/>
            <person name="Schneider S."/>
            <person name="Klenk H.-P."/>
            <person name="Eisen J.A."/>
        </authorList>
    </citation>
    <scope>NUCLEOTIDE SEQUENCE [LARGE SCALE GENOMIC DNA]</scope>
    <source>
        <strain evidence="8">DSM 14684 / CIP 108061 / JCM 11494 / NBRC 100937 / ID131577</strain>
    </source>
</reference>
<evidence type="ECO:0000256" key="5">
    <source>
        <dbReference type="SAM" id="MobiDB-lite"/>
    </source>
</evidence>
<dbReference type="SUPFAM" id="SSF46689">
    <property type="entry name" value="Homeodomain-like"/>
    <property type="match status" value="1"/>
</dbReference>
<dbReference type="Pfam" id="PF21597">
    <property type="entry name" value="TetR_C_43"/>
    <property type="match status" value="1"/>
</dbReference>
<dbReference type="eggNOG" id="COG1309">
    <property type="taxonomic scope" value="Bacteria"/>
</dbReference>
<dbReference type="AlphaFoldDB" id="D3FB03"/>
<evidence type="ECO:0000259" key="6">
    <source>
        <dbReference type="PROSITE" id="PS50977"/>
    </source>
</evidence>
<keyword evidence="1" id="KW-0805">Transcription regulation</keyword>
<feature type="DNA-binding region" description="H-T-H motif" evidence="4">
    <location>
        <begin position="44"/>
        <end position="63"/>
    </location>
</feature>